<protein>
    <submittedName>
        <fullName evidence="5">Helix-turn-helix domain-containing protein</fullName>
    </submittedName>
</protein>
<keyword evidence="1" id="KW-0805">Transcription regulation</keyword>
<dbReference type="Proteomes" id="UP000252357">
    <property type="component" value="Unassembled WGS sequence"/>
</dbReference>
<dbReference type="Gene3D" id="3.40.50.880">
    <property type="match status" value="1"/>
</dbReference>
<accession>A0A368L4C1</accession>
<sequence>MSPSKQPKPPSAKARQVDIFIYPGVSFSAALMMQDFLNLANQLFADATSPMYQAQYRPFDIRLVGMETRLKNIPFRAADHAVSLQLQAPRAAPALIFIPPLWYDTGKQLATIVQQQATLGDWLCQQHAAGSIIASSCTGTTLLAQAGLLNQTQATGCWWLANWYARHTPNAQFCLEKLVHVENRIWTAAAGTAFFNLFLELMTHFAGAEAATILSRMLLVAPNDAPQAAFMSRPAVSNIEDIVVAKAQRWLAKHLAQPFNLDALAAACAVSSRTLMRRFKQVLGMTPLSYLQHERIAKALLASTGLSHVLIMERVGYSDLSSFRKLFRTHTGLTPTDYRERFRSRRRLSQV</sequence>
<dbReference type="SMART" id="SM00342">
    <property type="entry name" value="HTH_ARAC"/>
    <property type="match status" value="1"/>
</dbReference>
<organism evidence="5 6">
    <name type="scientific">Parvibium lacunae</name>
    <dbReference type="NCBI Taxonomy" id="1888893"/>
    <lineage>
        <taxon>Bacteria</taxon>
        <taxon>Pseudomonadati</taxon>
        <taxon>Pseudomonadota</taxon>
        <taxon>Betaproteobacteria</taxon>
        <taxon>Burkholderiales</taxon>
        <taxon>Alcaligenaceae</taxon>
        <taxon>Parvibium</taxon>
    </lineage>
</organism>
<reference evidence="5 6" key="1">
    <citation type="journal article" date="2018" name="Int. J. Syst. Evol. Microbiol.">
        <title>Parvibium lacunae gen. nov., sp. nov., a new member of the family Alcaligenaceae isolated from a freshwater pond.</title>
        <authorList>
            <person name="Chen W.M."/>
            <person name="Xie P.B."/>
            <person name="Hsu M.Y."/>
            <person name="Sheu S.Y."/>
        </authorList>
    </citation>
    <scope>NUCLEOTIDE SEQUENCE [LARGE SCALE GENOMIC DNA]</scope>
    <source>
        <strain evidence="5 6">KMB9</strain>
    </source>
</reference>
<evidence type="ECO:0000256" key="1">
    <source>
        <dbReference type="ARBA" id="ARBA00023015"/>
    </source>
</evidence>
<dbReference type="AlphaFoldDB" id="A0A368L4C1"/>
<dbReference type="GO" id="GO:0003700">
    <property type="term" value="F:DNA-binding transcription factor activity"/>
    <property type="evidence" value="ECO:0007669"/>
    <property type="project" value="InterPro"/>
</dbReference>
<comment type="caution">
    <text evidence="5">The sequence shown here is derived from an EMBL/GenBank/DDBJ whole genome shotgun (WGS) entry which is preliminary data.</text>
</comment>
<name>A0A368L4C1_9BURK</name>
<dbReference type="PANTHER" id="PTHR43280:SF2">
    <property type="entry name" value="HTH-TYPE TRANSCRIPTIONAL REGULATOR EXSA"/>
    <property type="match status" value="1"/>
</dbReference>
<feature type="domain" description="HTH araC/xylS-type" evidence="4">
    <location>
        <begin position="245"/>
        <end position="341"/>
    </location>
</feature>
<dbReference type="RefSeq" id="WP_114402511.1">
    <property type="nucleotide sequence ID" value="NZ_QPGB01000002.1"/>
</dbReference>
<dbReference type="InterPro" id="IPR009057">
    <property type="entry name" value="Homeodomain-like_sf"/>
</dbReference>
<evidence type="ECO:0000313" key="5">
    <source>
        <dbReference type="EMBL" id="RCS58428.1"/>
    </source>
</evidence>
<dbReference type="Gene3D" id="1.10.10.60">
    <property type="entry name" value="Homeodomain-like"/>
    <property type="match status" value="1"/>
</dbReference>
<dbReference type="PANTHER" id="PTHR43280">
    <property type="entry name" value="ARAC-FAMILY TRANSCRIPTIONAL REGULATOR"/>
    <property type="match status" value="1"/>
</dbReference>
<dbReference type="SUPFAM" id="SSF52317">
    <property type="entry name" value="Class I glutamine amidotransferase-like"/>
    <property type="match status" value="1"/>
</dbReference>
<keyword evidence="6" id="KW-1185">Reference proteome</keyword>
<gene>
    <name evidence="5" type="ORF">DU000_06340</name>
</gene>
<dbReference type="InterPro" id="IPR029062">
    <property type="entry name" value="Class_I_gatase-like"/>
</dbReference>
<keyword evidence="2" id="KW-0238">DNA-binding</keyword>
<dbReference type="PROSITE" id="PS01124">
    <property type="entry name" value="HTH_ARAC_FAMILY_2"/>
    <property type="match status" value="1"/>
</dbReference>
<dbReference type="InterPro" id="IPR018060">
    <property type="entry name" value="HTH_AraC"/>
</dbReference>
<dbReference type="SUPFAM" id="SSF46689">
    <property type="entry name" value="Homeodomain-like"/>
    <property type="match status" value="2"/>
</dbReference>
<evidence type="ECO:0000259" key="4">
    <source>
        <dbReference type="PROSITE" id="PS01124"/>
    </source>
</evidence>
<proteinExistence type="predicted"/>
<evidence type="ECO:0000256" key="3">
    <source>
        <dbReference type="ARBA" id="ARBA00023163"/>
    </source>
</evidence>
<keyword evidence="3" id="KW-0804">Transcription</keyword>
<dbReference type="Pfam" id="PF12833">
    <property type="entry name" value="HTH_18"/>
    <property type="match status" value="1"/>
</dbReference>
<dbReference type="Pfam" id="PF01965">
    <property type="entry name" value="DJ-1_PfpI"/>
    <property type="match status" value="1"/>
</dbReference>
<dbReference type="OrthoDB" id="9803764at2"/>
<evidence type="ECO:0000313" key="6">
    <source>
        <dbReference type="Proteomes" id="UP000252357"/>
    </source>
</evidence>
<dbReference type="EMBL" id="QPGB01000002">
    <property type="protein sequence ID" value="RCS58428.1"/>
    <property type="molecule type" value="Genomic_DNA"/>
</dbReference>
<dbReference type="InterPro" id="IPR002818">
    <property type="entry name" value="DJ-1/PfpI"/>
</dbReference>
<evidence type="ECO:0000256" key="2">
    <source>
        <dbReference type="ARBA" id="ARBA00023125"/>
    </source>
</evidence>
<dbReference type="GO" id="GO:0043565">
    <property type="term" value="F:sequence-specific DNA binding"/>
    <property type="evidence" value="ECO:0007669"/>
    <property type="project" value="InterPro"/>
</dbReference>